<feature type="transmembrane region" description="Helical" evidence="2">
    <location>
        <begin position="819"/>
        <end position="837"/>
    </location>
</feature>
<feature type="compositionally biased region" description="Basic and acidic residues" evidence="1">
    <location>
        <begin position="897"/>
        <end position="916"/>
    </location>
</feature>
<proteinExistence type="predicted"/>
<dbReference type="InterPro" id="IPR002035">
    <property type="entry name" value="VWF_A"/>
</dbReference>
<dbReference type="EMBL" id="LGSS01000009">
    <property type="protein sequence ID" value="KNF08147.1"/>
    <property type="molecule type" value="Genomic_DNA"/>
</dbReference>
<evidence type="ECO:0000313" key="5">
    <source>
        <dbReference type="Proteomes" id="UP000037267"/>
    </source>
</evidence>
<keyword evidence="2" id="KW-0472">Membrane</keyword>
<name>A0A0L0W9M5_GOTPU</name>
<dbReference type="SMART" id="SM00327">
    <property type="entry name" value="VWA"/>
    <property type="match status" value="2"/>
</dbReference>
<keyword evidence="2" id="KW-1133">Transmembrane helix</keyword>
<dbReference type="RefSeq" id="WP_050355515.1">
    <property type="nucleotide sequence ID" value="NZ_LGSS01000009.1"/>
</dbReference>
<keyword evidence="5" id="KW-1185">Reference proteome</keyword>
<dbReference type="Pfam" id="PF00092">
    <property type="entry name" value="VWA"/>
    <property type="match status" value="1"/>
</dbReference>
<keyword evidence="2" id="KW-0812">Transmembrane</keyword>
<dbReference type="Pfam" id="PF13519">
    <property type="entry name" value="VWA_2"/>
    <property type="match status" value="1"/>
</dbReference>
<dbReference type="InterPro" id="IPR029062">
    <property type="entry name" value="Class_I_gatase-like"/>
</dbReference>
<comment type="caution">
    <text evidence="4">The sequence shown here is derived from an EMBL/GenBank/DDBJ whole genome shotgun (WGS) entry which is preliminary data.</text>
</comment>
<feature type="compositionally biased region" description="Polar residues" evidence="1">
    <location>
        <begin position="876"/>
        <end position="885"/>
    </location>
</feature>
<evidence type="ECO:0000256" key="1">
    <source>
        <dbReference type="SAM" id="MobiDB-lite"/>
    </source>
</evidence>
<evidence type="ECO:0000259" key="3">
    <source>
        <dbReference type="PROSITE" id="PS50234"/>
    </source>
</evidence>
<feature type="region of interest" description="Disordered" evidence="1">
    <location>
        <begin position="861"/>
        <end position="933"/>
    </location>
</feature>
<dbReference type="OrthoDB" id="9781333at2"/>
<organism evidence="4 5">
    <name type="scientific">Gottschalkia purinilytica</name>
    <name type="common">Clostridium purinilyticum</name>
    <dbReference type="NCBI Taxonomy" id="1503"/>
    <lineage>
        <taxon>Bacteria</taxon>
        <taxon>Bacillati</taxon>
        <taxon>Bacillota</taxon>
        <taxon>Tissierellia</taxon>
        <taxon>Tissierellales</taxon>
        <taxon>Gottschalkiaceae</taxon>
        <taxon>Gottschalkia</taxon>
    </lineage>
</organism>
<dbReference type="InterPro" id="IPR010768">
    <property type="entry name" value="GATase1-like"/>
</dbReference>
<evidence type="ECO:0000256" key="2">
    <source>
        <dbReference type="SAM" id="Phobius"/>
    </source>
</evidence>
<evidence type="ECO:0000313" key="4">
    <source>
        <dbReference type="EMBL" id="KNF08147.1"/>
    </source>
</evidence>
<dbReference type="Gene3D" id="3.40.50.410">
    <property type="entry name" value="von Willebrand factor, type A domain"/>
    <property type="match status" value="2"/>
</dbReference>
<dbReference type="Gene3D" id="3.40.50.880">
    <property type="match status" value="1"/>
</dbReference>
<dbReference type="PROSITE" id="PS50234">
    <property type="entry name" value="VWFA"/>
    <property type="match status" value="1"/>
</dbReference>
<reference evidence="5" key="1">
    <citation type="submission" date="2015-07" db="EMBL/GenBank/DDBJ databases">
        <title>Draft genome sequence of the purine-degrading Gottschalkia purinilyticum DSM 1384 (formerly Clostridium purinilyticum).</title>
        <authorList>
            <person name="Poehlein A."/>
            <person name="Schiel-Bengelsdorf B."/>
            <person name="Bengelsdorf F.R."/>
            <person name="Daniel R."/>
            <person name="Duerre P."/>
        </authorList>
    </citation>
    <scope>NUCLEOTIDE SEQUENCE [LARGE SCALE GENOMIC DNA]</scope>
    <source>
        <strain evidence="5">DSM 1384</strain>
    </source>
</reference>
<dbReference type="PANTHER" id="PTHR37947">
    <property type="entry name" value="BLL2462 PROTEIN"/>
    <property type="match status" value="1"/>
</dbReference>
<sequence>MIISFENPWWLVLIPFLLFFTFYFGKRLSRLGKQKRRLILGIRSLIIIFLVFSIAGLSLKSYIDTTTTIFAVDLSESTKNDHSHFQDFIKESLKYTSKKDKVGIVTFGGSTEVENAVNDQLKFYEFDTKPDERFTNIEKALKVSQGLMSEDTMKRIVLLTDGYENVDDSLKEGEIIKSNNVDLKVLKTKKNYTEEVQINKVNIPKRLHENQSFDITVEVYSNTKTDGKITLYSDQNIVGEKEVSLEKGINRFVFQDNAHGTGIRTYKASISAKNDTISQNNEYSAYTQIEGKANVLIISGANDEGRELGKILQSANIDVEHVRDYMVPSSLDKLSRYNSIIMSDVSLENVSEKFISALEKYVKDYGGGLVVTGGENSYALGGYQETLIEKMLPVNMEMKVKGEIPSLGLMLVIDKSGSMSGVGGEDKLEVAKDASIKAVDTLKSSDKVGVIAFNDTVHWVTKMSSVKNKDKIKNNIGTIRADGGTSILPALEEAYEELKTTNTKLKHIILLTDGQSSRTGYEELLENMKKDNITVSTVAVGGDADTQLLEMIAEEGRGRYYFADEYSSIPKIFTKETSLASKSYINNRSFIPELSQPHDIATSLKNGIPQIDGYIGTSEKKLADVILKTDKQDPLLASWQYGLGKTVAWTSDVNGRWSSSYLGTNEGTELFRNMVQWTFPNVNNKNLSIESKTIGNKEEIIVKNTGKNDNSYKTKATIVTPELKTINIDLQASKPGEFKGTIPIKSNGVYTINVNQYKDDKIVNSAKESIAINYPKEYDYTSLDNKIDTLVKRSNGKFITKPKDVFKNDLERIYGLKDLSYILLILALLLMLLDIALRRLNIKFKKLEVIGEKLHEYKSEIKSKSKSSKRKAQNSFDSQSNTAKSDINLDDVISSNNKKDDNVKKKENTNNKKNEDNSLDTSRLLKTKNKKKG</sequence>
<accession>A0A0L0W9M5</accession>
<dbReference type="Proteomes" id="UP000037267">
    <property type="component" value="Unassembled WGS sequence"/>
</dbReference>
<dbReference type="SUPFAM" id="SSF53300">
    <property type="entry name" value="vWA-like"/>
    <property type="match status" value="2"/>
</dbReference>
<dbReference type="InterPro" id="IPR036465">
    <property type="entry name" value="vWFA_dom_sf"/>
</dbReference>
<feature type="domain" description="VWFA" evidence="3">
    <location>
        <begin position="408"/>
        <end position="577"/>
    </location>
</feature>
<dbReference type="PANTHER" id="PTHR37947:SF2">
    <property type="entry name" value="VON WILLEBRAND FACTOR TYPE A"/>
    <property type="match status" value="1"/>
</dbReference>
<dbReference type="Pfam" id="PF07090">
    <property type="entry name" value="GATase1_like"/>
    <property type="match status" value="1"/>
</dbReference>
<feature type="transmembrane region" description="Helical" evidence="2">
    <location>
        <begin position="37"/>
        <end position="59"/>
    </location>
</feature>
<feature type="transmembrane region" description="Helical" evidence="2">
    <location>
        <begin position="7"/>
        <end position="25"/>
    </location>
</feature>
<protein>
    <submittedName>
        <fullName evidence="4">Mg-chelatase subunit ChlD</fullName>
    </submittedName>
</protein>
<dbReference type="STRING" id="1503.CLPU_9c00430"/>
<gene>
    <name evidence="4" type="ORF">CLPU_9c00430</name>
</gene>
<dbReference type="PATRIC" id="fig|1503.3.peg.3323"/>
<dbReference type="SUPFAM" id="SSF52317">
    <property type="entry name" value="Class I glutamine amidotransferase-like"/>
    <property type="match status" value="1"/>
</dbReference>
<dbReference type="AlphaFoldDB" id="A0A0L0W9M5"/>